<evidence type="ECO:0000313" key="3">
    <source>
        <dbReference type="Proteomes" id="UP001283361"/>
    </source>
</evidence>
<keyword evidence="1" id="KW-1133">Transmembrane helix</keyword>
<comment type="caution">
    <text evidence="2">The sequence shown here is derived from an EMBL/GenBank/DDBJ whole genome shotgun (WGS) entry which is preliminary data.</text>
</comment>
<sequence length="111" mass="12737">MPRPTLRPPFPQHRPFHHHTIFFTIVIYATITKTITTILILIFILIKLNIHHKHPNGFYGFKTLKSSNIPPPPSPKPGLSPTWCLATARHAWKDETNRDPVVPPAPRHNMT</sequence>
<organism evidence="2 3">
    <name type="scientific">Elysia crispata</name>
    <name type="common">lettuce slug</name>
    <dbReference type="NCBI Taxonomy" id="231223"/>
    <lineage>
        <taxon>Eukaryota</taxon>
        <taxon>Metazoa</taxon>
        <taxon>Spiralia</taxon>
        <taxon>Lophotrochozoa</taxon>
        <taxon>Mollusca</taxon>
        <taxon>Gastropoda</taxon>
        <taxon>Heterobranchia</taxon>
        <taxon>Euthyneura</taxon>
        <taxon>Panpulmonata</taxon>
        <taxon>Sacoglossa</taxon>
        <taxon>Placobranchoidea</taxon>
        <taxon>Plakobranchidae</taxon>
        <taxon>Elysia</taxon>
    </lineage>
</organism>
<evidence type="ECO:0008006" key="4">
    <source>
        <dbReference type="Google" id="ProtNLM"/>
    </source>
</evidence>
<evidence type="ECO:0000313" key="2">
    <source>
        <dbReference type="EMBL" id="KAK3773772.1"/>
    </source>
</evidence>
<keyword evidence="1" id="KW-0812">Transmembrane</keyword>
<evidence type="ECO:0000256" key="1">
    <source>
        <dbReference type="SAM" id="Phobius"/>
    </source>
</evidence>
<dbReference type="Proteomes" id="UP001283361">
    <property type="component" value="Unassembled WGS sequence"/>
</dbReference>
<protein>
    <recommendedName>
        <fullName evidence="4">Transmembrane protein</fullName>
    </recommendedName>
</protein>
<feature type="transmembrane region" description="Helical" evidence="1">
    <location>
        <begin position="20"/>
        <end position="46"/>
    </location>
</feature>
<keyword evidence="1" id="KW-0472">Membrane</keyword>
<proteinExistence type="predicted"/>
<accession>A0AAE0ZSF0</accession>
<reference evidence="2" key="1">
    <citation type="journal article" date="2023" name="G3 (Bethesda)">
        <title>A reference genome for the long-term kleptoplast-retaining sea slug Elysia crispata morphotype clarki.</title>
        <authorList>
            <person name="Eastman K.E."/>
            <person name="Pendleton A.L."/>
            <person name="Shaikh M.A."/>
            <person name="Suttiyut T."/>
            <person name="Ogas R."/>
            <person name="Tomko P."/>
            <person name="Gavelis G."/>
            <person name="Widhalm J.R."/>
            <person name="Wisecaver J.H."/>
        </authorList>
    </citation>
    <scope>NUCLEOTIDE SEQUENCE</scope>
    <source>
        <strain evidence="2">ECLA1</strain>
    </source>
</reference>
<gene>
    <name evidence="2" type="ORF">RRG08_011772</name>
</gene>
<keyword evidence="3" id="KW-1185">Reference proteome</keyword>
<name>A0AAE0ZSF0_9GAST</name>
<dbReference type="EMBL" id="JAWDGP010003510">
    <property type="protein sequence ID" value="KAK3773772.1"/>
    <property type="molecule type" value="Genomic_DNA"/>
</dbReference>
<dbReference type="AlphaFoldDB" id="A0AAE0ZSF0"/>